<keyword evidence="18" id="KW-1185">Reference proteome</keyword>
<dbReference type="SUPFAM" id="SSF47384">
    <property type="entry name" value="Homodimeric domain of signal transducing histidine kinase"/>
    <property type="match status" value="1"/>
</dbReference>
<evidence type="ECO:0000256" key="1">
    <source>
        <dbReference type="ARBA" id="ARBA00000085"/>
    </source>
</evidence>
<keyword evidence="11 14" id="KW-1133">Transmembrane helix</keyword>
<keyword evidence="12" id="KW-0902">Two-component regulatory system</keyword>
<keyword evidence="9 17" id="KW-0418">Kinase</keyword>
<dbReference type="Pfam" id="PF00512">
    <property type="entry name" value="HisKA"/>
    <property type="match status" value="1"/>
</dbReference>
<organism evidence="17 18">
    <name type="scientific">Leptotrichia hofstadii</name>
    <dbReference type="NCBI Taxonomy" id="157688"/>
    <lineage>
        <taxon>Bacteria</taxon>
        <taxon>Fusobacteriati</taxon>
        <taxon>Fusobacteriota</taxon>
        <taxon>Fusobacteriia</taxon>
        <taxon>Fusobacteriales</taxon>
        <taxon>Leptotrichiaceae</taxon>
        <taxon>Leptotrichia</taxon>
    </lineage>
</organism>
<protein>
    <recommendedName>
        <fullName evidence="3">histidine kinase</fullName>
        <ecNumber evidence="3">2.7.13.3</ecNumber>
    </recommendedName>
</protein>
<dbReference type="FunFam" id="1.10.287.130:FF:000001">
    <property type="entry name" value="Two-component sensor histidine kinase"/>
    <property type="match status" value="1"/>
</dbReference>
<dbReference type="InterPro" id="IPR003594">
    <property type="entry name" value="HATPase_dom"/>
</dbReference>
<dbReference type="SUPFAM" id="SSF158472">
    <property type="entry name" value="HAMP domain-like"/>
    <property type="match status" value="1"/>
</dbReference>
<dbReference type="CDD" id="cd06225">
    <property type="entry name" value="HAMP"/>
    <property type="match status" value="1"/>
</dbReference>
<evidence type="ECO:0000256" key="7">
    <source>
        <dbReference type="ARBA" id="ARBA00022692"/>
    </source>
</evidence>
<evidence type="ECO:0000256" key="14">
    <source>
        <dbReference type="SAM" id="Phobius"/>
    </source>
</evidence>
<evidence type="ECO:0000259" key="15">
    <source>
        <dbReference type="PROSITE" id="PS50109"/>
    </source>
</evidence>
<keyword evidence="4" id="KW-1003">Cell membrane</keyword>
<reference evidence="17 18" key="1">
    <citation type="submission" date="2019-07" db="EMBL/GenBank/DDBJ databases">
        <title>Complete Genome Sequence of Leptotrichia hofstadii Strain JCM16775.</title>
        <authorList>
            <person name="Watanabe S."/>
            <person name="Cui L."/>
        </authorList>
    </citation>
    <scope>NUCLEOTIDE SEQUENCE [LARGE SCALE GENOMIC DNA]</scope>
    <source>
        <strain evidence="17 18">JCM16775</strain>
    </source>
</reference>
<evidence type="ECO:0000256" key="11">
    <source>
        <dbReference type="ARBA" id="ARBA00022989"/>
    </source>
</evidence>
<dbReference type="SMART" id="SM00387">
    <property type="entry name" value="HATPase_c"/>
    <property type="match status" value="1"/>
</dbReference>
<keyword evidence="5" id="KW-0597">Phosphoprotein</keyword>
<dbReference type="PROSITE" id="PS50885">
    <property type="entry name" value="HAMP"/>
    <property type="match status" value="1"/>
</dbReference>
<dbReference type="InterPro" id="IPR050398">
    <property type="entry name" value="HssS/ArlS-like"/>
</dbReference>
<dbReference type="RefSeq" id="WP_026745359.1">
    <property type="nucleotide sequence ID" value="NZ_AP019823.1"/>
</dbReference>
<keyword evidence="10" id="KW-0067">ATP-binding</keyword>
<dbReference type="Pfam" id="PF00672">
    <property type="entry name" value="HAMP"/>
    <property type="match status" value="1"/>
</dbReference>
<dbReference type="PANTHER" id="PTHR45528:SF1">
    <property type="entry name" value="SENSOR HISTIDINE KINASE CPXA"/>
    <property type="match status" value="1"/>
</dbReference>
<dbReference type="InterPro" id="IPR005467">
    <property type="entry name" value="His_kinase_dom"/>
</dbReference>
<feature type="domain" description="Histidine kinase" evidence="15">
    <location>
        <begin position="273"/>
        <end position="488"/>
    </location>
</feature>
<gene>
    <name evidence="17" type="ORF">JCM16775_0471</name>
</gene>
<evidence type="ECO:0000256" key="12">
    <source>
        <dbReference type="ARBA" id="ARBA00023012"/>
    </source>
</evidence>
<dbReference type="OrthoDB" id="9786919at2"/>
<dbReference type="PROSITE" id="PS50109">
    <property type="entry name" value="HIS_KIN"/>
    <property type="match status" value="1"/>
</dbReference>
<evidence type="ECO:0000256" key="3">
    <source>
        <dbReference type="ARBA" id="ARBA00012438"/>
    </source>
</evidence>
<evidence type="ECO:0000256" key="4">
    <source>
        <dbReference type="ARBA" id="ARBA00022475"/>
    </source>
</evidence>
<comment type="catalytic activity">
    <reaction evidence="1">
        <text>ATP + protein L-histidine = ADP + protein N-phospho-L-histidine.</text>
        <dbReference type="EC" id="2.7.13.3"/>
    </reaction>
</comment>
<dbReference type="AlphaFoldDB" id="A0A510JHA4"/>
<keyword evidence="6" id="KW-0808">Transferase</keyword>
<dbReference type="Pfam" id="PF02518">
    <property type="entry name" value="HATPase_c"/>
    <property type="match status" value="1"/>
</dbReference>
<dbReference type="Gene3D" id="3.30.565.10">
    <property type="entry name" value="Histidine kinase-like ATPase, C-terminal domain"/>
    <property type="match status" value="1"/>
</dbReference>
<feature type="transmembrane region" description="Helical" evidence="14">
    <location>
        <begin position="12"/>
        <end position="33"/>
    </location>
</feature>
<dbReference type="SMART" id="SM00388">
    <property type="entry name" value="HisKA"/>
    <property type="match status" value="1"/>
</dbReference>
<accession>A0A510JHA4</accession>
<dbReference type="Gene3D" id="6.10.340.10">
    <property type="match status" value="1"/>
</dbReference>
<evidence type="ECO:0000313" key="18">
    <source>
        <dbReference type="Proteomes" id="UP000321892"/>
    </source>
</evidence>
<dbReference type="InterPro" id="IPR003661">
    <property type="entry name" value="HisK_dim/P_dom"/>
</dbReference>
<dbReference type="PRINTS" id="PR00344">
    <property type="entry name" value="BCTRLSENSOR"/>
</dbReference>
<keyword evidence="8" id="KW-0547">Nucleotide-binding</keyword>
<keyword evidence="7 14" id="KW-0812">Transmembrane</keyword>
<evidence type="ECO:0000256" key="2">
    <source>
        <dbReference type="ARBA" id="ARBA00004651"/>
    </source>
</evidence>
<feature type="transmembrane region" description="Helical" evidence="14">
    <location>
        <begin position="190"/>
        <end position="210"/>
    </location>
</feature>
<dbReference type="KEGG" id="lhf:JCM16775_0471"/>
<keyword evidence="13 14" id="KW-0472">Membrane</keyword>
<sequence>MKNLKLEDRISANYALLFLVLILVSNIILVYSLQRQSNKMLEVSAGSKMEEINSFLDKVGIFSDKTNVLTLDFNPEIVEGKKVIHVKPFNPGEENYLYVLEIKQNKDSVIPINTVGDTDTEEASMTNEKMVDLLESYNLKDNVSDGKIINIEKNKYFVFKVSREIKNYKFNIYTLKNVTQENKIYKRLEYLVILFTIIGVVITIIVSKIMSRRILKPINNVIKTAKSISTDDLSKRIEIPKEEDELQNLTLIINEMLDRLETSFENQTKFVSDASHELRTPLAIIKGYAEIIRKRGTADIDIFVESIDSIISETDNMRNLIQKLLFLAKGEITKINTKFIDIDANEMVHQIHSDTVVSTKTHSFHLEMGENYKIKGDETLLQQAIRALIENAAKYSEPNTNIYIKSFIKDGFGWISIQDEGVGISDEDAKRIFDRFYRVDLSRTKATGGTGLGLAIVKRIVEIHNGRIEINSKMNKGTEISIVLPIGETDTAVSEETAKNVKKNKLEKKAVFSFLKKESEKENKRKNKKNRKEV</sequence>
<evidence type="ECO:0000259" key="16">
    <source>
        <dbReference type="PROSITE" id="PS50885"/>
    </source>
</evidence>
<evidence type="ECO:0000256" key="13">
    <source>
        <dbReference type="ARBA" id="ARBA00023136"/>
    </source>
</evidence>
<evidence type="ECO:0000256" key="6">
    <source>
        <dbReference type="ARBA" id="ARBA00022679"/>
    </source>
</evidence>
<dbReference type="Proteomes" id="UP000321892">
    <property type="component" value="Chromosome"/>
</dbReference>
<evidence type="ECO:0000256" key="10">
    <source>
        <dbReference type="ARBA" id="ARBA00022840"/>
    </source>
</evidence>
<dbReference type="EC" id="2.7.13.3" evidence="3"/>
<evidence type="ECO:0000256" key="8">
    <source>
        <dbReference type="ARBA" id="ARBA00022741"/>
    </source>
</evidence>
<dbReference type="Gene3D" id="1.10.287.130">
    <property type="match status" value="1"/>
</dbReference>
<dbReference type="InterPro" id="IPR036890">
    <property type="entry name" value="HATPase_C_sf"/>
</dbReference>
<evidence type="ECO:0000313" key="17">
    <source>
        <dbReference type="EMBL" id="BBM37781.1"/>
    </source>
</evidence>
<dbReference type="SUPFAM" id="SSF55874">
    <property type="entry name" value="ATPase domain of HSP90 chaperone/DNA topoisomerase II/histidine kinase"/>
    <property type="match status" value="1"/>
</dbReference>
<name>A0A510JHA4_9FUSO</name>
<evidence type="ECO:0000256" key="9">
    <source>
        <dbReference type="ARBA" id="ARBA00022777"/>
    </source>
</evidence>
<feature type="domain" description="HAMP" evidence="16">
    <location>
        <begin position="212"/>
        <end position="265"/>
    </location>
</feature>
<dbReference type="PANTHER" id="PTHR45528">
    <property type="entry name" value="SENSOR HISTIDINE KINASE CPXA"/>
    <property type="match status" value="1"/>
</dbReference>
<dbReference type="FunFam" id="3.30.565.10:FF:000006">
    <property type="entry name" value="Sensor histidine kinase WalK"/>
    <property type="match status" value="1"/>
</dbReference>
<dbReference type="GO" id="GO:0000155">
    <property type="term" value="F:phosphorelay sensor kinase activity"/>
    <property type="evidence" value="ECO:0007669"/>
    <property type="project" value="InterPro"/>
</dbReference>
<dbReference type="InterPro" id="IPR003660">
    <property type="entry name" value="HAMP_dom"/>
</dbReference>
<proteinExistence type="predicted"/>
<dbReference type="GO" id="GO:0005524">
    <property type="term" value="F:ATP binding"/>
    <property type="evidence" value="ECO:0007669"/>
    <property type="project" value="UniProtKB-KW"/>
</dbReference>
<dbReference type="InterPro" id="IPR036097">
    <property type="entry name" value="HisK_dim/P_sf"/>
</dbReference>
<dbReference type="EMBL" id="AP019823">
    <property type="protein sequence ID" value="BBM37781.1"/>
    <property type="molecule type" value="Genomic_DNA"/>
</dbReference>
<dbReference type="SMART" id="SM00304">
    <property type="entry name" value="HAMP"/>
    <property type="match status" value="1"/>
</dbReference>
<dbReference type="CDD" id="cd00082">
    <property type="entry name" value="HisKA"/>
    <property type="match status" value="1"/>
</dbReference>
<dbReference type="GO" id="GO:0005886">
    <property type="term" value="C:plasma membrane"/>
    <property type="evidence" value="ECO:0007669"/>
    <property type="project" value="UniProtKB-SubCell"/>
</dbReference>
<comment type="subcellular location">
    <subcellularLocation>
        <location evidence="2">Cell membrane</location>
        <topology evidence="2">Multi-pass membrane protein</topology>
    </subcellularLocation>
</comment>
<evidence type="ECO:0000256" key="5">
    <source>
        <dbReference type="ARBA" id="ARBA00022553"/>
    </source>
</evidence>
<dbReference type="InterPro" id="IPR004358">
    <property type="entry name" value="Sig_transdc_His_kin-like_C"/>
</dbReference>